<name>A0ABN6K1B4_9ACTO</name>
<evidence type="ECO:0000256" key="2">
    <source>
        <dbReference type="SAM" id="Phobius"/>
    </source>
</evidence>
<keyword evidence="2" id="KW-0812">Transmembrane</keyword>
<dbReference type="EMBL" id="AP025017">
    <property type="protein sequence ID" value="BDA63368.1"/>
    <property type="molecule type" value="Genomic_DNA"/>
</dbReference>
<evidence type="ECO:0000313" key="4">
    <source>
        <dbReference type="Proteomes" id="UP000824496"/>
    </source>
</evidence>
<protein>
    <recommendedName>
        <fullName evidence="5">Serine/arginine repetitive matrix protein 1</fullName>
    </recommendedName>
</protein>
<keyword evidence="2" id="KW-0472">Membrane</keyword>
<dbReference type="Proteomes" id="UP000824496">
    <property type="component" value="Chromosome"/>
</dbReference>
<evidence type="ECO:0000256" key="1">
    <source>
        <dbReference type="SAM" id="MobiDB-lite"/>
    </source>
</evidence>
<keyword evidence="4" id="KW-1185">Reference proteome</keyword>
<evidence type="ECO:0008006" key="5">
    <source>
        <dbReference type="Google" id="ProtNLM"/>
    </source>
</evidence>
<reference evidence="3 4" key="1">
    <citation type="submission" date="2021-08" db="EMBL/GenBank/DDBJ databases">
        <title>Whole genome sequence of novel Actinomyces species strain MAS-1.</title>
        <authorList>
            <person name="Saito M."/>
            <person name="Kuwahara N."/>
            <person name="Takizawa T."/>
            <person name="Gotouda H."/>
            <person name="Ochiai T."/>
        </authorList>
    </citation>
    <scope>NUCLEOTIDE SEQUENCE [LARGE SCALE GENOMIC DNA]</scope>
    <source>
        <strain evidence="3 4">MAS-1</strain>
    </source>
</reference>
<keyword evidence="2" id="KW-1133">Transmembrane helix</keyword>
<feature type="transmembrane region" description="Helical" evidence="2">
    <location>
        <begin position="48"/>
        <end position="69"/>
    </location>
</feature>
<feature type="region of interest" description="Disordered" evidence="1">
    <location>
        <begin position="228"/>
        <end position="249"/>
    </location>
</feature>
<gene>
    <name evidence="3" type="ORF">MANAM107_02020</name>
</gene>
<sequence length="482" mass="51829">MRPRPRSIRPPGAPTSIRPPKNPDTPRALGRPGATRPPGGSGRPVPRLIIGATICAVVISLALAGAHAIRSLLLSHAPTATATDSQADKGCSASASLGVSEDLRLWEESWRMDSGAGDWFESPDWTVFSQGDCLILSTREESSTTLLRGYRITESGPVQLWESRDTDISEIYEGLPWWGGRIPVYEGLLDPATGEVSDAPWPTGSRNAVPIDEELIVVCGRPSAVSTEPPTCSAWEWNEGSPSERWSRTYTDSEDVTPFRGHGVGGGPDQGSVVVSTDAGRTVSFMSLADGTVRGGWPTRIEGQESPAAYIPASDGWVRVDESRTQATAIGAQGREGETFTISRTPDALLLVDGQEPTVDQFRRAYESGDTSWADTVLHCEDLFECTLNGSPIALPRESFSWQGVDDGAYQGLATLSADRHALLIRTERNTISTVILIDIETGTATVPAHASSHLRRGTSRVDEELILTIEGSEVVGYRPVQ</sequence>
<evidence type="ECO:0000313" key="3">
    <source>
        <dbReference type="EMBL" id="BDA63368.1"/>
    </source>
</evidence>
<proteinExistence type="predicted"/>
<accession>A0ABN6K1B4</accession>
<feature type="region of interest" description="Disordered" evidence="1">
    <location>
        <begin position="1"/>
        <end position="42"/>
    </location>
</feature>
<organism evidence="3 4">
    <name type="scientific">Actinomyces capricornis</name>
    <dbReference type="NCBI Taxonomy" id="2755559"/>
    <lineage>
        <taxon>Bacteria</taxon>
        <taxon>Bacillati</taxon>
        <taxon>Actinomycetota</taxon>
        <taxon>Actinomycetes</taxon>
        <taxon>Actinomycetales</taxon>
        <taxon>Actinomycetaceae</taxon>
        <taxon>Actinomyces</taxon>
    </lineage>
</organism>